<comment type="caution">
    <text evidence="2">The sequence shown here is derived from an EMBL/GenBank/DDBJ whole genome shotgun (WGS) entry which is preliminary data.</text>
</comment>
<evidence type="ECO:0000256" key="1">
    <source>
        <dbReference type="SAM" id="Phobius"/>
    </source>
</evidence>
<protein>
    <submittedName>
        <fullName evidence="2">Phage holin family protein</fullName>
    </submittedName>
</protein>
<accession>A0ABT0XIW3</accession>
<keyword evidence="1" id="KW-1133">Transmembrane helix</keyword>
<keyword evidence="3" id="KW-1185">Reference proteome</keyword>
<dbReference type="Proteomes" id="UP001203665">
    <property type="component" value="Unassembled WGS sequence"/>
</dbReference>
<feature type="transmembrane region" description="Helical" evidence="1">
    <location>
        <begin position="59"/>
        <end position="82"/>
    </location>
</feature>
<keyword evidence="1" id="KW-0472">Membrane</keyword>
<organism evidence="2 3">
    <name type="scientific">Alkalicoccobacillus plakortidis</name>
    <dbReference type="NCBI Taxonomy" id="444060"/>
    <lineage>
        <taxon>Bacteria</taxon>
        <taxon>Bacillati</taxon>
        <taxon>Bacillota</taxon>
        <taxon>Bacilli</taxon>
        <taxon>Bacillales</taxon>
        <taxon>Bacillaceae</taxon>
        <taxon>Alkalicoccobacillus</taxon>
    </lineage>
</organism>
<dbReference type="Pfam" id="PF04020">
    <property type="entry name" value="Phage_holin_4_2"/>
    <property type="match status" value="1"/>
</dbReference>
<dbReference type="InterPro" id="IPR007165">
    <property type="entry name" value="Phage_holin_4_2"/>
</dbReference>
<dbReference type="EMBL" id="JAMQJY010000001">
    <property type="protein sequence ID" value="MCM2675655.1"/>
    <property type="molecule type" value="Genomic_DNA"/>
</dbReference>
<gene>
    <name evidence="2" type="ORF">NDM98_09225</name>
</gene>
<dbReference type="RefSeq" id="WP_251606640.1">
    <property type="nucleotide sequence ID" value="NZ_JAMQJY010000001.1"/>
</dbReference>
<proteinExistence type="predicted"/>
<feature type="transmembrane region" description="Helical" evidence="1">
    <location>
        <begin position="88"/>
        <end position="109"/>
    </location>
</feature>
<feature type="transmembrane region" description="Helical" evidence="1">
    <location>
        <begin position="5"/>
        <end position="22"/>
    </location>
</feature>
<name>A0ABT0XIW3_9BACI</name>
<sequence>MIKFIVSLVLNAFVLLLIAYLFDGVNISGYGAAFIASFILAILNVTIRPILIVLTLPATILTLGLFLLVINGITLYLASWFMGDSFTISSFGLALLASIILTIFQTLLINPIKSANS</sequence>
<feature type="transmembrane region" description="Helical" evidence="1">
    <location>
        <begin position="28"/>
        <end position="47"/>
    </location>
</feature>
<evidence type="ECO:0000313" key="2">
    <source>
        <dbReference type="EMBL" id="MCM2675655.1"/>
    </source>
</evidence>
<dbReference type="PANTHER" id="PTHR37309:SF1">
    <property type="entry name" value="SLR0284 PROTEIN"/>
    <property type="match status" value="1"/>
</dbReference>
<keyword evidence="1" id="KW-0812">Transmembrane</keyword>
<reference evidence="2" key="1">
    <citation type="submission" date="2022-06" db="EMBL/GenBank/DDBJ databases">
        <title>Alkalicoccobacillus porphyridii sp. nov., isolated from a marine red alga, Porphyridium purpureum and reclassification of Shouchella plakortidis and Shouchella gibsonii as Alkalicoccobacillus plakortidis comb. nov. and Alkalicoccobacillus gibsonii comb. nov.</title>
        <authorList>
            <person name="Kim K.H."/>
            <person name="Lee J.K."/>
            <person name="Han D.M."/>
            <person name="Baek J.H."/>
            <person name="Jeon C.O."/>
        </authorList>
    </citation>
    <scope>NUCLEOTIDE SEQUENCE</scope>
    <source>
        <strain evidence="2">DSM 19153</strain>
    </source>
</reference>
<evidence type="ECO:0000313" key="3">
    <source>
        <dbReference type="Proteomes" id="UP001203665"/>
    </source>
</evidence>
<dbReference type="PANTHER" id="PTHR37309">
    <property type="entry name" value="SLR0284 PROTEIN"/>
    <property type="match status" value="1"/>
</dbReference>